<dbReference type="InterPro" id="IPR015943">
    <property type="entry name" value="WD40/YVTN_repeat-like_dom_sf"/>
</dbReference>
<reference evidence="1" key="1">
    <citation type="submission" date="2021-01" db="EMBL/GenBank/DDBJ databases">
        <authorList>
            <person name="Corre E."/>
            <person name="Pelletier E."/>
            <person name="Niang G."/>
            <person name="Scheremetjew M."/>
            <person name="Finn R."/>
            <person name="Kale V."/>
            <person name="Holt S."/>
            <person name="Cochrane G."/>
            <person name="Meng A."/>
            <person name="Brown T."/>
            <person name="Cohen L."/>
        </authorList>
    </citation>
    <scope>NUCLEOTIDE SEQUENCE</scope>
    <source>
        <strain evidence="1">CCMP3278</strain>
    </source>
</reference>
<dbReference type="PANTHER" id="PTHR47467">
    <property type="entry name" value="OS01G0867200 PROTEIN"/>
    <property type="match status" value="1"/>
</dbReference>
<organism evidence="1">
    <name type="scientific">Timspurckia oligopyrenoides</name>
    <dbReference type="NCBI Taxonomy" id="708627"/>
    <lineage>
        <taxon>Eukaryota</taxon>
        <taxon>Rhodophyta</taxon>
        <taxon>Bangiophyceae</taxon>
        <taxon>Porphyridiales</taxon>
        <taxon>Porphyridiaceae</taxon>
        <taxon>Timspurckia</taxon>
    </lineage>
</organism>
<protein>
    <submittedName>
        <fullName evidence="1">Uncharacterized protein</fullName>
    </submittedName>
</protein>
<dbReference type="EMBL" id="HBFP01004586">
    <property type="protein sequence ID" value="CAD8818872.1"/>
    <property type="molecule type" value="Transcribed_RNA"/>
</dbReference>
<dbReference type="Gene3D" id="2.130.10.10">
    <property type="entry name" value="YVTN repeat-like/Quinoprotein amine dehydrogenase"/>
    <property type="match status" value="1"/>
</dbReference>
<dbReference type="AlphaFoldDB" id="A0A7S0ZE24"/>
<name>A0A7S0ZE24_9RHOD</name>
<dbReference type="PANTHER" id="PTHR47467:SF1">
    <property type="entry name" value="WD40 REPEAT-CONTAINING PROTEIN"/>
    <property type="match status" value="1"/>
</dbReference>
<proteinExistence type="predicted"/>
<dbReference type="SUPFAM" id="SSF50978">
    <property type="entry name" value="WD40 repeat-like"/>
    <property type="match status" value="1"/>
</dbReference>
<accession>A0A7S0ZE24</accession>
<gene>
    <name evidence="1" type="ORF">TOLI1172_LOCUS3261</name>
</gene>
<evidence type="ECO:0000313" key="1">
    <source>
        <dbReference type="EMBL" id="CAD8818872.1"/>
    </source>
</evidence>
<dbReference type="InterPro" id="IPR036322">
    <property type="entry name" value="WD40_repeat_dom_sf"/>
</dbReference>
<sequence length="392" mass="42959">MGLIELERAALEPDVIFAAAHVVPSRLAKIPDGSDRFVYASRGSFSISSMSRTLDNLPLAAENEIVMTAKGLIPRSIDSVRSTPFPEVPEMRGRVMSIASSMLGARLAVVNDRGVIMLATCNLDGNTTAGRTPLFRSISTFSAAPPICDSGGWCAVSLHSFDPHVAAVGLKPAKCVRWFEQDVCVREIHPIGSISGELSCGSRIDHPNELLLTEGSAWSRWDIRASERGGLIARRAPNGGFGSRHDSSLLTIDVCGDALAVGGEPRTASLYDLRMDKHVREHWNGCVQGEIRWLRLVHNGNAVLVSSSHNEVALGAWNEEFASELRKKYELKSEVSDEYMTSGARIVRGEQRVLMFRTDEPLLGISFEKATRNFEYDFIGVTFASAMYRFSL</sequence>